<keyword evidence="3" id="KW-1185">Reference proteome</keyword>
<name>A0A540MF27_MALBA</name>
<dbReference type="InterPro" id="IPR039123">
    <property type="entry name" value="PPTC7"/>
</dbReference>
<comment type="catalytic activity">
    <reaction evidence="1">
        <text>O-phospho-L-threonyl-[protein] + H2O = L-threonyl-[protein] + phosphate</text>
        <dbReference type="Rhea" id="RHEA:47004"/>
        <dbReference type="Rhea" id="RHEA-COMP:11060"/>
        <dbReference type="Rhea" id="RHEA-COMP:11605"/>
        <dbReference type="ChEBI" id="CHEBI:15377"/>
        <dbReference type="ChEBI" id="CHEBI:30013"/>
        <dbReference type="ChEBI" id="CHEBI:43474"/>
        <dbReference type="ChEBI" id="CHEBI:61977"/>
        <dbReference type="EC" id="3.1.3.16"/>
    </reaction>
</comment>
<comment type="cofactor">
    <cofactor evidence="1">
        <name>Mg(2+)</name>
        <dbReference type="ChEBI" id="CHEBI:18420"/>
    </cofactor>
</comment>
<dbReference type="Proteomes" id="UP000315295">
    <property type="component" value="Unassembled WGS sequence"/>
</dbReference>
<keyword evidence="1" id="KW-0460">Magnesium</keyword>
<dbReference type="PANTHER" id="PTHR12320:SF60">
    <property type="entry name" value="PROTEIN PHOSPHATASE 2C 26-RELATED"/>
    <property type="match status" value="1"/>
</dbReference>
<comment type="catalytic activity">
    <reaction evidence="1">
        <text>O-phospho-L-seryl-[protein] + H2O = L-seryl-[protein] + phosphate</text>
        <dbReference type="Rhea" id="RHEA:20629"/>
        <dbReference type="Rhea" id="RHEA-COMP:9863"/>
        <dbReference type="Rhea" id="RHEA-COMP:11604"/>
        <dbReference type="ChEBI" id="CHEBI:15377"/>
        <dbReference type="ChEBI" id="CHEBI:29999"/>
        <dbReference type="ChEBI" id="CHEBI:43474"/>
        <dbReference type="ChEBI" id="CHEBI:83421"/>
        <dbReference type="EC" id="3.1.3.16"/>
    </reaction>
</comment>
<comment type="cofactor">
    <cofactor evidence="1">
        <name>Mn(2+)</name>
        <dbReference type="ChEBI" id="CHEBI:29035"/>
    </cofactor>
</comment>
<dbReference type="GO" id="GO:0004722">
    <property type="term" value="F:protein serine/threonine phosphatase activity"/>
    <property type="evidence" value="ECO:0007669"/>
    <property type="project" value="UniProtKB-EC"/>
</dbReference>
<organism evidence="2 3">
    <name type="scientific">Malus baccata</name>
    <name type="common">Siberian crab apple</name>
    <name type="synonym">Pyrus baccata</name>
    <dbReference type="NCBI Taxonomy" id="106549"/>
    <lineage>
        <taxon>Eukaryota</taxon>
        <taxon>Viridiplantae</taxon>
        <taxon>Streptophyta</taxon>
        <taxon>Embryophyta</taxon>
        <taxon>Tracheophyta</taxon>
        <taxon>Spermatophyta</taxon>
        <taxon>Magnoliopsida</taxon>
        <taxon>eudicotyledons</taxon>
        <taxon>Gunneridae</taxon>
        <taxon>Pentapetalae</taxon>
        <taxon>rosids</taxon>
        <taxon>fabids</taxon>
        <taxon>Rosales</taxon>
        <taxon>Rosaceae</taxon>
        <taxon>Amygdaloideae</taxon>
        <taxon>Maleae</taxon>
        <taxon>Malus</taxon>
    </lineage>
</organism>
<sequence length="238" mass="26312">VEKGGEDAFFVSSYNGGVLAIADGVSEYGTYVGLLIYPITFYDSKKNKKSREICCAEQDVDPSFPKELMANASNFVGDEEVNNNPHILIQKAHAYTSSIGSATNDCRAGEEWDSENCQCRGLQIKGYREVMDSDGLFDSVFNREIVSTVAGYRDVAEAANASANLANNHSLDSNFDSPYSMEARSRGFEPPLWKKILGMKLTGTTYLGLYYDDKDLNLRCHDGPEFSVVQVESRMISL</sequence>
<comment type="similarity">
    <text evidence="1">Belongs to the PP2C family.</text>
</comment>
<dbReference type="AlphaFoldDB" id="A0A540MF27"/>
<feature type="non-terminal residue" evidence="2">
    <location>
        <position position="1"/>
    </location>
</feature>
<reference evidence="2 3" key="1">
    <citation type="journal article" date="2019" name="G3 (Bethesda)">
        <title>Sequencing of a Wild Apple (Malus baccata) Genome Unravels the Differences Between Cultivated and Wild Apple Species Regarding Disease Resistance and Cold Tolerance.</title>
        <authorList>
            <person name="Chen X."/>
        </authorList>
    </citation>
    <scope>NUCLEOTIDE SEQUENCE [LARGE SCALE GENOMIC DNA]</scope>
    <source>
        <strain evidence="3">cv. Shandingzi</strain>
        <tissue evidence="2">Leaves</tissue>
    </source>
</reference>
<dbReference type="PANTHER" id="PTHR12320">
    <property type="entry name" value="PROTEIN PHOSPHATASE 2C"/>
    <property type="match status" value="1"/>
</dbReference>
<gene>
    <name evidence="2" type="ORF">C1H46_017331</name>
</gene>
<dbReference type="GO" id="GO:0009507">
    <property type="term" value="C:chloroplast"/>
    <property type="evidence" value="ECO:0007669"/>
    <property type="project" value="TreeGrafter"/>
</dbReference>
<comment type="caution">
    <text evidence="2">The sequence shown here is derived from an EMBL/GenBank/DDBJ whole genome shotgun (WGS) entry which is preliminary data.</text>
</comment>
<proteinExistence type="inferred from homology"/>
<keyword evidence="1" id="KW-0479">Metal-binding</keyword>
<dbReference type="EC" id="3.1.3.16" evidence="1"/>
<evidence type="ECO:0000256" key="1">
    <source>
        <dbReference type="RuleBase" id="RU366020"/>
    </source>
</evidence>
<dbReference type="EMBL" id="VIEB01000280">
    <property type="protein sequence ID" value="TQD97019.1"/>
    <property type="molecule type" value="Genomic_DNA"/>
</dbReference>
<keyword evidence="1" id="KW-0378">Hydrolase</keyword>
<keyword evidence="1" id="KW-0464">Manganese</keyword>
<accession>A0A540MF27</accession>
<dbReference type="STRING" id="106549.A0A540MF27"/>
<protein>
    <recommendedName>
        <fullName evidence="1">Protein phosphatase</fullName>
        <ecNumber evidence="1">3.1.3.16</ecNumber>
    </recommendedName>
</protein>
<evidence type="ECO:0000313" key="2">
    <source>
        <dbReference type="EMBL" id="TQD97019.1"/>
    </source>
</evidence>
<evidence type="ECO:0000313" key="3">
    <source>
        <dbReference type="Proteomes" id="UP000315295"/>
    </source>
</evidence>
<keyword evidence="1" id="KW-0904">Protein phosphatase</keyword>
<dbReference type="GO" id="GO:0046872">
    <property type="term" value="F:metal ion binding"/>
    <property type="evidence" value="ECO:0007669"/>
    <property type="project" value="UniProtKB-UniRule"/>
</dbReference>